<dbReference type="RefSeq" id="WP_146429470.1">
    <property type="nucleotide sequence ID" value="NZ_SJPF01000001.1"/>
</dbReference>
<organism evidence="3 4">
    <name type="scientific">Blastopirellula retiformator</name>
    <dbReference type="NCBI Taxonomy" id="2527970"/>
    <lineage>
        <taxon>Bacteria</taxon>
        <taxon>Pseudomonadati</taxon>
        <taxon>Planctomycetota</taxon>
        <taxon>Planctomycetia</taxon>
        <taxon>Pirellulales</taxon>
        <taxon>Pirellulaceae</taxon>
        <taxon>Blastopirellula</taxon>
    </lineage>
</organism>
<dbReference type="AlphaFoldDB" id="A0A5C5VN16"/>
<comment type="caution">
    <text evidence="3">The sequence shown here is derived from an EMBL/GenBank/DDBJ whole genome shotgun (WGS) entry which is preliminary data.</text>
</comment>
<dbReference type="Proteomes" id="UP000318878">
    <property type="component" value="Unassembled WGS sequence"/>
</dbReference>
<evidence type="ECO:0000259" key="2">
    <source>
        <dbReference type="Pfam" id="PF19783"/>
    </source>
</evidence>
<feature type="signal peptide" evidence="1">
    <location>
        <begin position="1"/>
        <end position="23"/>
    </location>
</feature>
<sequence precursor="true">MKFRLLVLLLAVYALGRLQYAAAQSFDPFVDPPLPQQAGYFDQDSHAMPTAEYIPWSRPQSQPAPAPYQEAAYPLPEDPQTELFQEEMYFLEELDEKPKRKGADIPKRDPFQAHAYWAPQQNLRGQDGDFAMNGFITKLMLPISIQEGRIWAANITYDQLNIDSDAFLPDTGIPLPDNFYQLNFGVTHIRTLDNGWQAGGNLTIGTATNKPFDNIDDMTMSGLAFVNIPWNNERDAWNLSLFYSPTSQLPFPLPGVAYLWRPSEQFEMNIGVPFALKYRPTERRTFSFTYTPLTNVNVLLEQELGANLVAYGGYSVNNKIYLLSERTDNDDRFYFFDQRLTIGLKRQLPWGLSADLSAAYLFDRKVFQAQGFSSDRTDEFGIDPGGLISFSLSWSR</sequence>
<protein>
    <recommendedName>
        <fullName evidence="2">DUF6268 domain-containing protein</fullName>
    </recommendedName>
</protein>
<keyword evidence="1" id="KW-0732">Signal</keyword>
<evidence type="ECO:0000313" key="3">
    <source>
        <dbReference type="EMBL" id="TWT39291.1"/>
    </source>
</evidence>
<accession>A0A5C5VN16</accession>
<gene>
    <name evidence="3" type="ORF">Enr8_09890</name>
</gene>
<dbReference type="EMBL" id="SJPF01000001">
    <property type="protein sequence ID" value="TWT39291.1"/>
    <property type="molecule type" value="Genomic_DNA"/>
</dbReference>
<dbReference type="Pfam" id="PF19783">
    <property type="entry name" value="DUF6268"/>
    <property type="match status" value="1"/>
</dbReference>
<name>A0A5C5VN16_9BACT</name>
<dbReference type="InterPro" id="IPR046235">
    <property type="entry name" value="DUF6268"/>
</dbReference>
<evidence type="ECO:0000313" key="4">
    <source>
        <dbReference type="Proteomes" id="UP000318878"/>
    </source>
</evidence>
<feature type="chain" id="PRO_5022868868" description="DUF6268 domain-containing protein" evidence="1">
    <location>
        <begin position="24"/>
        <end position="396"/>
    </location>
</feature>
<dbReference type="OrthoDB" id="212671at2"/>
<evidence type="ECO:0000256" key="1">
    <source>
        <dbReference type="SAM" id="SignalP"/>
    </source>
</evidence>
<proteinExistence type="predicted"/>
<keyword evidence="4" id="KW-1185">Reference proteome</keyword>
<feature type="domain" description="DUF6268" evidence="2">
    <location>
        <begin position="148"/>
        <end position="279"/>
    </location>
</feature>
<reference evidence="3 4" key="1">
    <citation type="submission" date="2019-02" db="EMBL/GenBank/DDBJ databases">
        <title>Deep-cultivation of Planctomycetes and their phenomic and genomic characterization uncovers novel biology.</title>
        <authorList>
            <person name="Wiegand S."/>
            <person name="Jogler M."/>
            <person name="Boedeker C."/>
            <person name="Pinto D."/>
            <person name="Vollmers J."/>
            <person name="Rivas-Marin E."/>
            <person name="Kohn T."/>
            <person name="Peeters S.H."/>
            <person name="Heuer A."/>
            <person name="Rast P."/>
            <person name="Oberbeckmann S."/>
            <person name="Bunk B."/>
            <person name="Jeske O."/>
            <person name="Meyerdierks A."/>
            <person name="Storesund J.E."/>
            <person name="Kallscheuer N."/>
            <person name="Luecker S."/>
            <person name="Lage O.M."/>
            <person name="Pohl T."/>
            <person name="Merkel B.J."/>
            <person name="Hornburger P."/>
            <person name="Mueller R.-W."/>
            <person name="Bruemmer F."/>
            <person name="Labrenz M."/>
            <person name="Spormann A.M."/>
            <person name="Op Den Camp H."/>
            <person name="Overmann J."/>
            <person name="Amann R."/>
            <person name="Jetten M.S.M."/>
            <person name="Mascher T."/>
            <person name="Medema M.H."/>
            <person name="Devos D.P."/>
            <person name="Kaster A.-K."/>
            <person name="Ovreas L."/>
            <person name="Rohde M."/>
            <person name="Galperin M.Y."/>
            <person name="Jogler C."/>
        </authorList>
    </citation>
    <scope>NUCLEOTIDE SEQUENCE [LARGE SCALE GENOMIC DNA]</scope>
    <source>
        <strain evidence="3 4">Enr8</strain>
    </source>
</reference>